<keyword evidence="3" id="KW-1185">Reference proteome</keyword>
<gene>
    <name evidence="2" type="ORF">RXV79_00930</name>
</gene>
<organism evidence="2 3">
    <name type="scientific">Piscinibacter gummiphilus</name>
    <dbReference type="NCBI Taxonomy" id="946333"/>
    <lineage>
        <taxon>Bacteria</taxon>
        <taxon>Pseudomonadati</taxon>
        <taxon>Pseudomonadota</taxon>
        <taxon>Betaproteobacteria</taxon>
        <taxon>Burkholderiales</taxon>
        <taxon>Sphaerotilaceae</taxon>
        <taxon>Piscinibacter</taxon>
    </lineage>
</organism>
<evidence type="ECO:0000313" key="2">
    <source>
        <dbReference type="EMBL" id="WOB08631.1"/>
    </source>
</evidence>
<sequence>MDLKLPITITDELTDEVIHSTGMLDLASGEIRSVDYKDYDADRLGLPAEREDYEFTSGALSNGKKEVEFGIQVNLATGQYSVTPNELLELKGRAAKLFTLAPGETTRPEAAGKKAAAPAAKRKPR</sequence>
<proteinExistence type="predicted"/>
<accession>A0ABZ0CVU4</accession>
<reference evidence="2 3" key="1">
    <citation type="submission" date="2023-10" db="EMBL/GenBank/DDBJ databases">
        <title>Bacteria for the degradation of biodegradable plastic PBAT(Polybutylene adipate terephthalate).</title>
        <authorList>
            <person name="Weon H.-Y."/>
            <person name="Yeon J."/>
        </authorList>
    </citation>
    <scope>NUCLEOTIDE SEQUENCE [LARGE SCALE GENOMIC DNA]</scope>
    <source>
        <strain evidence="2 3">SBD 7-3</strain>
    </source>
</reference>
<name>A0ABZ0CVU4_9BURK</name>
<evidence type="ECO:0000256" key="1">
    <source>
        <dbReference type="SAM" id="MobiDB-lite"/>
    </source>
</evidence>
<dbReference type="Proteomes" id="UP001303946">
    <property type="component" value="Chromosome"/>
</dbReference>
<feature type="region of interest" description="Disordered" evidence="1">
    <location>
        <begin position="101"/>
        <end position="125"/>
    </location>
</feature>
<dbReference type="EMBL" id="CP136336">
    <property type="protein sequence ID" value="WOB08631.1"/>
    <property type="molecule type" value="Genomic_DNA"/>
</dbReference>
<evidence type="ECO:0000313" key="3">
    <source>
        <dbReference type="Proteomes" id="UP001303946"/>
    </source>
</evidence>
<dbReference type="RefSeq" id="WP_316701432.1">
    <property type="nucleotide sequence ID" value="NZ_CP136336.1"/>
</dbReference>
<protein>
    <submittedName>
        <fullName evidence="2">Uncharacterized protein</fullName>
    </submittedName>
</protein>